<comment type="caution">
    <text evidence="2">The sequence shown here is derived from an EMBL/GenBank/DDBJ whole genome shotgun (WGS) entry which is preliminary data.</text>
</comment>
<evidence type="ECO:0000313" key="4">
    <source>
        <dbReference type="EMBL" id="KAK3279603.1"/>
    </source>
</evidence>
<evidence type="ECO:0000256" key="1">
    <source>
        <dbReference type="SAM" id="MobiDB-lite"/>
    </source>
</evidence>
<evidence type="ECO:0000313" key="5">
    <source>
        <dbReference type="Proteomes" id="UP001190700"/>
    </source>
</evidence>
<sequence length="73" mass="8578">MDKTNKEREERKEREDMLDEDMRAHAAGRTTEGTEEEREAEQTSIPEDELGQMAQEQDDEGDDEYQQMVAQQE</sequence>
<organism evidence="2 5">
    <name type="scientific">Cymbomonas tetramitiformis</name>
    <dbReference type="NCBI Taxonomy" id="36881"/>
    <lineage>
        <taxon>Eukaryota</taxon>
        <taxon>Viridiplantae</taxon>
        <taxon>Chlorophyta</taxon>
        <taxon>Pyramimonadophyceae</taxon>
        <taxon>Pyramimonadales</taxon>
        <taxon>Pyramimonadaceae</taxon>
        <taxon>Cymbomonas</taxon>
    </lineage>
</organism>
<name>A0AAE0ESJ5_9CHLO</name>
<evidence type="ECO:0000313" key="3">
    <source>
        <dbReference type="EMBL" id="KAK3254891.1"/>
    </source>
</evidence>
<feature type="region of interest" description="Disordered" evidence="1">
    <location>
        <begin position="1"/>
        <end position="73"/>
    </location>
</feature>
<dbReference type="EMBL" id="LGRX02023076">
    <property type="protein sequence ID" value="KAK3254891.1"/>
    <property type="molecule type" value="Genomic_DNA"/>
</dbReference>
<feature type="compositionally biased region" description="Acidic residues" evidence="1">
    <location>
        <begin position="46"/>
        <end position="65"/>
    </location>
</feature>
<protein>
    <submittedName>
        <fullName evidence="2">Uncharacterized protein</fullName>
    </submittedName>
</protein>
<dbReference type="EMBL" id="LGRX02004768">
    <property type="protein sequence ID" value="KAK3279603.1"/>
    <property type="molecule type" value="Genomic_DNA"/>
</dbReference>
<accession>A0AAE0ESJ5</accession>
<reference evidence="2 5" key="1">
    <citation type="journal article" date="2015" name="Genome Biol. Evol.">
        <title>Comparative Genomics of a Bacterivorous Green Alga Reveals Evolutionary Causalities and Consequences of Phago-Mixotrophic Mode of Nutrition.</title>
        <authorList>
            <person name="Burns J.A."/>
            <person name="Paasch A."/>
            <person name="Narechania A."/>
            <person name="Kim E."/>
        </authorList>
    </citation>
    <scope>NUCLEOTIDE SEQUENCE [LARGE SCALE GENOMIC DNA]</scope>
    <source>
        <strain evidence="2">PLY_AMNH</strain>
    </source>
</reference>
<dbReference type="Proteomes" id="UP001190700">
    <property type="component" value="Unassembled WGS sequence"/>
</dbReference>
<proteinExistence type="predicted"/>
<gene>
    <name evidence="4" type="ORF">CYMTET_12521</name>
    <name evidence="3" type="ORF">CYMTET_35910</name>
    <name evidence="2" type="ORF">CYMTET_50696</name>
</gene>
<reference evidence="2" key="2">
    <citation type="submission" date="2023-06" db="EMBL/GenBank/DDBJ databases">
        <title>Long-read-based genome assembly of the green algal bacterivore Cymbomonas tetramitiformis.</title>
        <authorList>
            <person name="Gyaltshen Y."/>
            <person name="Rozenberg A."/>
            <person name="Paasch A."/>
            <person name="Burns J.A."/>
            <person name="Warring S."/>
            <person name="Larson R."/>
            <person name="Maurer-Alcala X."/>
            <person name="Dacks J."/>
            <person name="Kim E."/>
        </authorList>
    </citation>
    <scope>NUCLEOTIDE SEQUENCE</scope>
    <source>
        <strain evidence="2">PLY_AMNH</strain>
    </source>
</reference>
<keyword evidence="5" id="KW-1185">Reference proteome</keyword>
<dbReference type="EMBL" id="LGRX02033937">
    <property type="protein sequence ID" value="KAK3239378.1"/>
    <property type="molecule type" value="Genomic_DNA"/>
</dbReference>
<dbReference type="AlphaFoldDB" id="A0AAE0ESJ5"/>
<evidence type="ECO:0000313" key="2">
    <source>
        <dbReference type="EMBL" id="KAK3239378.1"/>
    </source>
</evidence>
<feature type="compositionally biased region" description="Basic and acidic residues" evidence="1">
    <location>
        <begin position="1"/>
        <end position="24"/>
    </location>
</feature>